<dbReference type="GO" id="GO:0006402">
    <property type="term" value="P:mRNA catabolic process"/>
    <property type="evidence" value="ECO:0007669"/>
    <property type="project" value="TreeGrafter"/>
</dbReference>
<dbReference type="PANTHER" id="PTHR23355:SF59">
    <property type="entry name" value="EXORIBONUCLEASE II, MITOCHONDRIAL"/>
    <property type="match status" value="1"/>
</dbReference>
<feature type="compositionally biased region" description="Basic and acidic residues" evidence="1">
    <location>
        <begin position="47"/>
        <end position="69"/>
    </location>
</feature>
<evidence type="ECO:0000259" key="2">
    <source>
        <dbReference type="SMART" id="SM00955"/>
    </source>
</evidence>
<dbReference type="Pfam" id="PF00773">
    <property type="entry name" value="RNB"/>
    <property type="match status" value="1"/>
</dbReference>
<dbReference type="Proteomes" id="UP000038830">
    <property type="component" value="Unassembled WGS sequence"/>
</dbReference>
<evidence type="ECO:0000313" key="3">
    <source>
        <dbReference type="EMBL" id="CEP20271.1"/>
    </source>
</evidence>
<feature type="compositionally biased region" description="Basic and acidic residues" evidence="1">
    <location>
        <begin position="29"/>
        <end position="38"/>
    </location>
</feature>
<sequence>MVLSPTTRASLVRGFRTCSGRYQAVGKPLEQRSRKEQQENVPVEPDTATKSEDIEGNEGKPLESAAEKVRAGLESARKKAFQELRGDVRIKSLREISEENDKLMVSRYIRPLRKWSYEIKADSLNHLKRSGLESEQISSVMDGYTAGIMSQALGKPKVTVTASDLFEPLDAGDAVELSSSLNQSVLAVIVSVPFSDNDPRYTVMTRLGELFWLEKSAFKFRIPRVIPKPWLKDTVKKTTDPSADYGSIKTSPKGFARYMVNPLARQIISQPLIDITKAAWDNIQQTSRKLEIIHRLLETNGPRQVSLLTLVNATAAISLKEFENQINEQGVILAYKNLAQSLEISCGVDFGSGLLKPLLGKEFGSVSISNEYDIALLYSVVLTLRKQTALWSTQNQSRSTFVPLSVTVLPMKYNLRITEVLEALRSPAGERMIHQFKQYIESGNYTPPGKEVKDLMFLLKEYAVGNISDPISETVICQVMKRLFSTRVTKTLVWDTLVKVGYIDSTLVNPQHFTNSLAFPGRDVSPKAELEEEYFQLCEVNERNGADRAHKRIDMSHLRVFCIDSETAHEIDDGVSIEHIGKEKTRLHIHIADPTSYLEDDSTLMKVAFERAFTTYQPETISAMFPKRMSDMAGLGVDGKVTRAMTFSIDVERDSGVVDFSSAQVNATLVSKFPKYTYDDVDRTLSEAFNVENQEHNDLREMSNLSVLLRANRIQEGAVVYPDTLSVQVRVHPQGNVTDGEKLDGATDDEAVSFEGQKSTQSVILVTEFMILANKIAATVLKNNGLPGVFKTMPALPLAGSASEVVKNLNERSKEGCMNLSDLVKSFKFVTPAVYSHCAGPHVMLGVERYAPSTSPLRRFGDVVNHMQFHSLLNGEKMVFNHEQVLSMVLHIEARNDILKKASRGSLTYYSMKALKDRISEDGTVDAQFIVVSPSIGNTANGLLLEYGVFGKMTLVEGRHPPSIGDIIERFRVQELDPVGLNLVLEEID</sequence>
<dbReference type="SMART" id="SM00955">
    <property type="entry name" value="RNB"/>
    <property type="match status" value="1"/>
</dbReference>
<dbReference type="GO" id="GO:0003723">
    <property type="term" value="F:RNA binding"/>
    <property type="evidence" value="ECO:0007669"/>
    <property type="project" value="InterPro"/>
</dbReference>
<dbReference type="EMBL" id="CDQK01000001">
    <property type="protein sequence ID" value="CEP20271.1"/>
    <property type="molecule type" value="Genomic_DNA"/>
</dbReference>
<feature type="region of interest" description="Disordered" evidence="1">
    <location>
        <begin position="23"/>
        <end position="69"/>
    </location>
</feature>
<dbReference type="GO" id="GO:0000175">
    <property type="term" value="F:3'-5'-RNA exonuclease activity"/>
    <property type="evidence" value="ECO:0007669"/>
    <property type="project" value="TreeGrafter"/>
</dbReference>
<organism evidence="3 4">
    <name type="scientific">Cyberlindnera jadinii (strain ATCC 18201 / CBS 1600 / BCRC 20928 / JCM 3617 / NBRC 0987 / NRRL Y-1542)</name>
    <name type="common">Torula yeast</name>
    <name type="synonym">Candida utilis</name>
    <dbReference type="NCBI Taxonomy" id="983966"/>
    <lineage>
        <taxon>Eukaryota</taxon>
        <taxon>Fungi</taxon>
        <taxon>Dikarya</taxon>
        <taxon>Ascomycota</taxon>
        <taxon>Saccharomycotina</taxon>
        <taxon>Saccharomycetes</taxon>
        <taxon>Phaffomycetales</taxon>
        <taxon>Phaffomycetaceae</taxon>
        <taxon>Cyberlindnera</taxon>
    </lineage>
</organism>
<feature type="domain" description="RNB" evidence="2">
    <location>
        <begin position="552"/>
        <end position="875"/>
    </location>
</feature>
<name>A0A0H5BY67_CYBJN</name>
<dbReference type="SUPFAM" id="SSF50249">
    <property type="entry name" value="Nucleic acid-binding proteins"/>
    <property type="match status" value="1"/>
</dbReference>
<dbReference type="InterPro" id="IPR001900">
    <property type="entry name" value="RNase_II/R"/>
</dbReference>
<accession>A0A0H5BY67</accession>
<reference evidence="4" key="1">
    <citation type="journal article" date="2015" name="J. Biotechnol.">
        <title>The structure of the Cyberlindnera jadinii genome and its relation to Candida utilis analyzed by the occurrence of single nucleotide polymorphisms.</title>
        <authorList>
            <person name="Rupp O."/>
            <person name="Brinkrolf K."/>
            <person name="Buerth C."/>
            <person name="Kunigo M."/>
            <person name="Schneider J."/>
            <person name="Jaenicke S."/>
            <person name="Goesmann A."/>
            <person name="Puehler A."/>
            <person name="Jaeger K.-E."/>
            <person name="Ernst J.F."/>
        </authorList>
    </citation>
    <scope>NUCLEOTIDE SEQUENCE [LARGE SCALE GENOMIC DNA]</scope>
    <source>
        <strain evidence="4">ATCC 18201 / CBS 1600 / BCRC 20928 / JCM 3617 / NBRC 0987 / NRRL Y-1542</strain>
    </source>
</reference>
<proteinExistence type="predicted"/>
<evidence type="ECO:0000313" key="4">
    <source>
        <dbReference type="Proteomes" id="UP000038830"/>
    </source>
</evidence>
<dbReference type="PANTHER" id="PTHR23355">
    <property type="entry name" value="RIBONUCLEASE"/>
    <property type="match status" value="1"/>
</dbReference>
<dbReference type="InterPro" id="IPR050180">
    <property type="entry name" value="RNR_Ribonuclease"/>
</dbReference>
<dbReference type="GO" id="GO:0000932">
    <property type="term" value="C:P-body"/>
    <property type="evidence" value="ECO:0007669"/>
    <property type="project" value="TreeGrafter"/>
</dbReference>
<dbReference type="InterPro" id="IPR012340">
    <property type="entry name" value="NA-bd_OB-fold"/>
</dbReference>
<evidence type="ECO:0000256" key="1">
    <source>
        <dbReference type="SAM" id="MobiDB-lite"/>
    </source>
</evidence>
<gene>
    <name evidence="3" type="primary">rnb</name>
    <name evidence="3" type="ORF">BN1211_0071</name>
</gene>
<dbReference type="AlphaFoldDB" id="A0A0H5BY67"/>
<protein>
    <submittedName>
        <fullName evidence="3">Rnb protein</fullName>
    </submittedName>
</protein>